<dbReference type="AlphaFoldDB" id="A0A0N9HUZ6"/>
<evidence type="ECO:0000313" key="1">
    <source>
        <dbReference type="EMBL" id="ALG07363.1"/>
    </source>
</evidence>
<reference evidence="1 2" key="1">
    <citation type="submission" date="2015-07" db="EMBL/GenBank/DDBJ databases">
        <title>Genome sequencing of Kibdelosporangium phytohabitans.</title>
        <authorList>
            <person name="Qin S."/>
            <person name="Xing K."/>
        </authorList>
    </citation>
    <scope>NUCLEOTIDE SEQUENCE [LARGE SCALE GENOMIC DNA]</scope>
    <source>
        <strain evidence="1 2">KLBMP1111</strain>
    </source>
</reference>
<dbReference type="KEGG" id="kphy:AOZ06_10900"/>
<evidence type="ECO:0008006" key="3">
    <source>
        <dbReference type="Google" id="ProtNLM"/>
    </source>
</evidence>
<dbReference type="OrthoDB" id="3698452at2"/>
<keyword evidence="2" id="KW-1185">Reference proteome</keyword>
<dbReference type="EMBL" id="CP012752">
    <property type="protein sequence ID" value="ALG07363.1"/>
    <property type="molecule type" value="Genomic_DNA"/>
</dbReference>
<sequence>MSDEGFEIDLADAQKAADVALPNLANHLRGPVTVLFSHEGLHGPGGNMPAVDNVQSVYAHYTDALAERLRHGREVIDATARTLRDIVTVYRRADGQI</sequence>
<accession>A0A0N9HUZ6</accession>
<protein>
    <recommendedName>
        <fullName evidence="3">PE domain-containing protein</fullName>
    </recommendedName>
</protein>
<dbReference type="RefSeq" id="WP_054289331.1">
    <property type="nucleotide sequence ID" value="NZ_CP012752.1"/>
</dbReference>
<evidence type="ECO:0000313" key="2">
    <source>
        <dbReference type="Proteomes" id="UP000063699"/>
    </source>
</evidence>
<dbReference type="STRING" id="860235.AOZ06_10900"/>
<organism evidence="1 2">
    <name type="scientific">Kibdelosporangium phytohabitans</name>
    <dbReference type="NCBI Taxonomy" id="860235"/>
    <lineage>
        <taxon>Bacteria</taxon>
        <taxon>Bacillati</taxon>
        <taxon>Actinomycetota</taxon>
        <taxon>Actinomycetes</taxon>
        <taxon>Pseudonocardiales</taxon>
        <taxon>Pseudonocardiaceae</taxon>
        <taxon>Kibdelosporangium</taxon>
    </lineage>
</organism>
<dbReference type="Proteomes" id="UP000063699">
    <property type="component" value="Chromosome"/>
</dbReference>
<gene>
    <name evidence="1" type="ORF">AOZ06_10900</name>
</gene>
<name>A0A0N9HUZ6_9PSEU</name>
<proteinExistence type="predicted"/>